<dbReference type="Pfam" id="PF06271">
    <property type="entry name" value="RDD"/>
    <property type="match status" value="1"/>
</dbReference>
<keyword evidence="4 5" id="KW-0472">Membrane</keyword>
<feature type="transmembrane region" description="Helical" evidence="5">
    <location>
        <begin position="132"/>
        <end position="150"/>
    </location>
</feature>
<dbReference type="GO" id="GO:0016020">
    <property type="term" value="C:membrane"/>
    <property type="evidence" value="ECO:0007669"/>
    <property type="project" value="UniProtKB-SubCell"/>
</dbReference>
<keyword evidence="3 5" id="KW-1133">Transmembrane helix</keyword>
<dbReference type="PANTHER" id="PTHR13659:SF5">
    <property type="entry name" value="PROTEIN FAM8A1"/>
    <property type="match status" value="1"/>
</dbReference>
<accession>A0A914D641</accession>
<evidence type="ECO:0000256" key="3">
    <source>
        <dbReference type="ARBA" id="ARBA00022989"/>
    </source>
</evidence>
<evidence type="ECO:0000256" key="1">
    <source>
        <dbReference type="ARBA" id="ARBA00004141"/>
    </source>
</evidence>
<organism evidence="7 8">
    <name type="scientific">Acrobeloides nanus</name>
    <dbReference type="NCBI Taxonomy" id="290746"/>
    <lineage>
        <taxon>Eukaryota</taxon>
        <taxon>Metazoa</taxon>
        <taxon>Ecdysozoa</taxon>
        <taxon>Nematoda</taxon>
        <taxon>Chromadorea</taxon>
        <taxon>Rhabditida</taxon>
        <taxon>Tylenchina</taxon>
        <taxon>Cephalobomorpha</taxon>
        <taxon>Cephaloboidea</taxon>
        <taxon>Cephalobidae</taxon>
        <taxon>Acrobeloides</taxon>
    </lineage>
</organism>
<dbReference type="InterPro" id="IPR010432">
    <property type="entry name" value="RDD"/>
</dbReference>
<evidence type="ECO:0000256" key="4">
    <source>
        <dbReference type="ARBA" id="ARBA00023136"/>
    </source>
</evidence>
<reference evidence="8" key="1">
    <citation type="submission" date="2022-11" db="UniProtKB">
        <authorList>
            <consortium name="WormBaseParasite"/>
        </authorList>
    </citation>
    <scope>IDENTIFICATION</scope>
</reference>
<proteinExistence type="predicted"/>
<evidence type="ECO:0000256" key="5">
    <source>
        <dbReference type="SAM" id="Phobius"/>
    </source>
</evidence>
<comment type="subcellular location">
    <subcellularLocation>
        <location evidence="1">Membrane</location>
        <topology evidence="1">Multi-pass membrane protein</topology>
    </subcellularLocation>
</comment>
<evidence type="ECO:0000259" key="6">
    <source>
        <dbReference type="Pfam" id="PF06271"/>
    </source>
</evidence>
<dbReference type="WBParaSite" id="ACRNAN_scaffold184.g23443.t1">
    <property type="protein sequence ID" value="ACRNAN_scaffold184.g23443.t1"/>
    <property type="gene ID" value="ACRNAN_scaffold184.g23443"/>
</dbReference>
<dbReference type="Proteomes" id="UP000887540">
    <property type="component" value="Unplaced"/>
</dbReference>
<evidence type="ECO:0000313" key="7">
    <source>
        <dbReference type="Proteomes" id="UP000887540"/>
    </source>
</evidence>
<dbReference type="PANTHER" id="PTHR13659">
    <property type="entry name" value="AUTOSOMAL HIGHLY CONSERVED PROTEIN"/>
    <property type="match status" value="1"/>
</dbReference>
<feature type="domain" description="RDD" evidence="6">
    <location>
        <begin position="122"/>
        <end position="223"/>
    </location>
</feature>
<dbReference type="InterPro" id="IPR039871">
    <property type="entry name" value="FAM8A1"/>
</dbReference>
<keyword evidence="7" id="KW-1185">Reference proteome</keyword>
<evidence type="ECO:0000313" key="8">
    <source>
        <dbReference type="WBParaSite" id="ACRNAN_scaffold184.g23443.t1"/>
    </source>
</evidence>
<sequence length="292" mass="33550">MHRQSCCAAIHLHILRLEGAHKPLAHAKNTTMEHRDYGSAKAYAEAVRNWVTASQCWMMGQQMAMMQSLYHQQIQASSSSLQFQPINNQNEGPPLQRFGIRRWLRIDITPTQTTITQQYVIPSFMRRIIAELLDFSILFVWKMFIVYFLIEIELIDLDQYDKILANDVDVQTFIDLTQGLFHLEIISKLISSLFEAVCISYGIMNYPAGCTPGKYIVGIQVISCVNITTIPGSSDRVIITRNARVNFKNSLIRSMIKNMVTNFLFPLSTVFYMFPWNRSIYDLAAKTIVVHL</sequence>
<protein>
    <submittedName>
        <fullName evidence="8">RDD domain-containing protein</fullName>
    </submittedName>
</protein>
<dbReference type="AlphaFoldDB" id="A0A914D641"/>
<evidence type="ECO:0000256" key="2">
    <source>
        <dbReference type="ARBA" id="ARBA00022692"/>
    </source>
</evidence>
<keyword evidence="2 5" id="KW-0812">Transmembrane</keyword>
<name>A0A914D641_9BILA</name>